<dbReference type="Gene3D" id="2.170.16.10">
    <property type="entry name" value="Hedgehog/Intein (Hint) domain"/>
    <property type="match status" value="1"/>
</dbReference>
<evidence type="ECO:0000256" key="1">
    <source>
        <dbReference type="SAM" id="MobiDB-lite"/>
    </source>
</evidence>
<dbReference type="InterPro" id="IPR036844">
    <property type="entry name" value="Hint_dom_sf"/>
</dbReference>
<feature type="transmembrane region" description="Helical" evidence="2">
    <location>
        <begin position="59"/>
        <end position="79"/>
    </location>
</feature>
<dbReference type="Proteomes" id="UP001595847">
    <property type="component" value="Unassembled WGS sequence"/>
</dbReference>
<comment type="caution">
    <text evidence="4">The sequence shown here is derived from an EMBL/GenBank/DDBJ whole genome shotgun (WGS) entry which is preliminary data.</text>
</comment>
<dbReference type="EMBL" id="JBHSBH010000007">
    <property type="protein sequence ID" value="MFC3996179.1"/>
    <property type="molecule type" value="Genomic_DNA"/>
</dbReference>
<keyword evidence="2" id="KW-0472">Membrane</keyword>
<feature type="transmembrane region" description="Helical" evidence="2">
    <location>
        <begin position="134"/>
        <end position="156"/>
    </location>
</feature>
<evidence type="ECO:0000256" key="2">
    <source>
        <dbReference type="SAM" id="Phobius"/>
    </source>
</evidence>
<feature type="compositionally biased region" description="Basic and acidic residues" evidence="1">
    <location>
        <begin position="372"/>
        <end position="381"/>
    </location>
</feature>
<dbReference type="CDD" id="cd00081">
    <property type="entry name" value="Hint"/>
    <property type="match status" value="1"/>
</dbReference>
<name>A0ABV8FLE0_9ACTN</name>
<accession>A0ABV8FLE0</accession>
<proteinExistence type="predicted"/>
<feature type="region of interest" description="Disordered" evidence="1">
    <location>
        <begin position="174"/>
        <end position="234"/>
    </location>
</feature>
<reference evidence="5" key="1">
    <citation type="journal article" date="2019" name="Int. J. Syst. Evol. Microbiol.">
        <title>The Global Catalogue of Microorganisms (GCM) 10K type strain sequencing project: providing services to taxonomists for standard genome sequencing and annotation.</title>
        <authorList>
            <consortium name="The Broad Institute Genomics Platform"/>
            <consortium name="The Broad Institute Genome Sequencing Center for Infectious Disease"/>
            <person name="Wu L."/>
            <person name="Ma J."/>
        </authorList>
    </citation>
    <scope>NUCLEOTIDE SEQUENCE [LARGE SCALE GENOMIC DNA]</scope>
    <source>
        <strain evidence="5">TBRC 1826</strain>
    </source>
</reference>
<feature type="region of interest" description="Disordered" evidence="1">
    <location>
        <begin position="596"/>
        <end position="621"/>
    </location>
</feature>
<feature type="compositionally biased region" description="Polar residues" evidence="1">
    <location>
        <begin position="181"/>
        <end position="191"/>
    </location>
</feature>
<feature type="region of interest" description="Disordered" evidence="1">
    <location>
        <begin position="340"/>
        <end position="390"/>
    </location>
</feature>
<keyword evidence="2" id="KW-0812">Transmembrane</keyword>
<dbReference type="SMART" id="SM00306">
    <property type="entry name" value="HintN"/>
    <property type="match status" value="1"/>
</dbReference>
<organism evidence="4 5">
    <name type="scientific">Nocardiopsis sediminis</name>
    <dbReference type="NCBI Taxonomy" id="1778267"/>
    <lineage>
        <taxon>Bacteria</taxon>
        <taxon>Bacillati</taxon>
        <taxon>Actinomycetota</taxon>
        <taxon>Actinomycetes</taxon>
        <taxon>Streptosporangiales</taxon>
        <taxon>Nocardiopsidaceae</taxon>
        <taxon>Nocardiopsis</taxon>
    </lineage>
</organism>
<feature type="compositionally biased region" description="Polar residues" evidence="1">
    <location>
        <begin position="596"/>
        <end position="610"/>
    </location>
</feature>
<gene>
    <name evidence="4" type="ORF">ACFOVU_09655</name>
</gene>
<keyword evidence="2" id="KW-1133">Transmembrane helix</keyword>
<dbReference type="InterPro" id="IPR003587">
    <property type="entry name" value="Hint_dom_N"/>
</dbReference>
<feature type="domain" description="Hint" evidence="3">
    <location>
        <begin position="387"/>
        <end position="489"/>
    </location>
</feature>
<evidence type="ECO:0000313" key="4">
    <source>
        <dbReference type="EMBL" id="MFC3996179.1"/>
    </source>
</evidence>
<dbReference type="RefSeq" id="WP_378531997.1">
    <property type="nucleotide sequence ID" value="NZ_JBHSBH010000007.1"/>
</dbReference>
<dbReference type="Pfam" id="PF07591">
    <property type="entry name" value="PT-HINT"/>
    <property type="match status" value="1"/>
</dbReference>
<sequence>MRKARACLFTVAAVAMAFLLGGVLVGLDARDMGELTFAVLPGLLALPCALRLGKGGRPLFWSIIGLQILGLLQALTTLTSGDPRGLPQMLLPVLTLVFVTRPASRGHLLRRHPTHVPGSGLLRRIHDPERGAGFTEYGAVILLVAAIAAGVIGAGIPGRISDLISGGIGEVDAAAEGSDGSDGSNRSTPPSTGLPAPGEDGPSGGVPEPAPQPEDPWWSGSEGDEDSDIRTVGFLDDPLGSTGDFLSDTGGAIADAGGGFIDGGRNFVGGLIDSSSPMMAWDTITDPGGAVEGWWDGVTGTWNDPLGLFVSPETRESMGDGEYAEAFGYGIWDFGGLFLRKPRPPDGGSNGGGSGNHDRDRDREDEEQDGGDGNREDDREGTSCLASSSFVPGTPVVLADGSRSAIEDVEVGDQVLAFDPLTGEEGPREVTGLISSTGAKTLVTLTIDDGQGTTGTLTATDAHPFWVPDTAEWVDAIDLQPGTWLRTSAGTWTQVTAVDTHTADAQRVHNLTIADLHTYYVGAASANALVHNTNGDCHPDREYQQDGDGVERPVGDRDFAAVAALRAHEIMRGTGSRNLTVAVTRVYNTETGEFENWVTSSNPKGQNSDDPGSYADDPPAGFELHDDEIYVPGSGHAENALREHLNRNPQYRVVEGGTSSNICQGERPTGNCMPIMTEDLGLETSGDYPGTTYTSGQREFWWGGG</sequence>
<evidence type="ECO:0000313" key="5">
    <source>
        <dbReference type="Proteomes" id="UP001595847"/>
    </source>
</evidence>
<protein>
    <submittedName>
        <fullName evidence="4">Polymorphic toxin-type HINT domain-containing protein</fullName>
    </submittedName>
</protein>
<dbReference type="SUPFAM" id="SSF51294">
    <property type="entry name" value="Hedgehog/intein (Hint) domain"/>
    <property type="match status" value="1"/>
</dbReference>
<evidence type="ECO:0000259" key="3">
    <source>
        <dbReference type="SMART" id="SM00306"/>
    </source>
</evidence>
<keyword evidence="5" id="KW-1185">Reference proteome</keyword>